<sequence length="228" mass="24259">MGTSEMMLHCGRQTMNFSRDFIALACRKGVLRFGAFVTKAGRNSPYFFNAGLFDDGASFRELCGYYARAIRASGLACDMLFGPAYKGIPLVAGTAIRLAEDGVDLPFAFNRKEAKDHGEGGTLIGAPLAGRVLILDDVISAGTSVRESVELIRAAGAVPAGVVIALDRMERGNSSLSAVEEVKQNFGIPVIAVATLEDLIAYLGDAPELAANLEAVKAYRQQYGISSR</sequence>
<keyword evidence="9" id="KW-0460">Magnesium</keyword>
<comment type="pathway">
    <text evidence="2 9">Pyrimidine metabolism; UMP biosynthesis via de novo pathway; UMP from orotate: step 1/2.</text>
</comment>
<name>A0A1L6FBS6_9RHOO</name>
<dbReference type="GO" id="GO:0006207">
    <property type="term" value="P:'de novo' pyrimidine nucleobase biosynthetic process"/>
    <property type="evidence" value="ECO:0007669"/>
    <property type="project" value="TreeGrafter"/>
</dbReference>
<dbReference type="GO" id="GO:0004588">
    <property type="term" value="F:orotate phosphoribosyltransferase activity"/>
    <property type="evidence" value="ECO:0007669"/>
    <property type="project" value="UniProtKB-UniRule"/>
</dbReference>
<dbReference type="InterPro" id="IPR023031">
    <property type="entry name" value="OPRT"/>
</dbReference>
<evidence type="ECO:0000256" key="4">
    <source>
        <dbReference type="ARBA" id="ARBA00011738"/>
    </source>
</evidence>
<dbReference type="KEGG" id="tcl:Tchl_1510"/>
<proteinExistence type="inferred from homology"/>
<comment type="cofactor">
    <cofactor evidence="9">
        <name>Mg(2+)</name>
        <dbReference type="ChEBI" id="CHEBI:18420"/>
    </cofactor>
</comment>
<dbReference type="Gene3D" id="3.40.50.2020">
    <property type="match status" value="1"/>
</dbReference>
<comment type="subunit">
    <text evidence="4 9">Homodimer.</text>
</comment>
<dbReference type="CDD" id="cd06223">
    <property type="entry name" value="PRTases_typeI"/>
    <property type="match status" value="1"/>
</dbReference>
<evidence type="ECO:0000313" key="12">
    <source>
        <dbReference type="Proteomes" id="UP000185739"/>
    </source>
</evidence>
<dbReference type="HAMAP" id="MF_01208">
    <property type="entry name" value="PyrE"/>
    <property type="match status" value="1"/>
</dbReference>
<dbReference type="SUPFAM" id="SSF53271">
    <property type="entry name" value="PRTase-like"/>
    <property type="match status" value="1"/>
</dbReference>
<feature type="binding site" evidence="9">
    <location>
        <position position="115"/>
    </location>
    <ligand>
        <name>5-phospho-alpha-D-ribose 1-diphosphate</name>
        <dbReference type="ChEBI" id="CHEBI:58017"/>
        <note>ligand shared between dimeric partners</note>
    </ligand>
</feature>
<evidence type="ECO:0000256" key="3">
    <source>
        <dbReference type="ARBA" id="ARBA00006340"/>
    </source>
</evidence>
<keyword evidence="8 9" id="KW-0665">Pyrimidine biosynthesis</keyword>
<dbReference type="EMBL" id="CP018839">
    <property type="protein sequence ID" value="APR04369.1"/>
    <property type="molecule type" value="Genomic_DNA"/>
</dbReference>
<comment type="catalytic activity">
    <reaction evidence="9">
        <text>orotidine 5'-phosphate + diphosphate = orotate + 5-phospho-alpha-D-ribose 1-diphosphate</text>
        <dbReference type="Rhea" id="RHEA:10380"/>
        <dbReference type="ChEBI" id="CHEBI:30839"/>
        <dbReference type="ChEBI" id="CHEBI:33019"/>
        <dbReference type="ChEBI" id="CHEBI:57538"/>
        <dbReference type="ChEBI" id="CHEBI:58017"/>
        <dbReference type="EC" id="2.4.2.10"/>
    </reaction>
</comment>
<feature type="binding site" description="in other chain" evidence="9">
    <location>
        <begin position="136"/>
        <end position="144"/>
    </location>
    <ligand>
        <name>5-phospho-alpha-D-ribose 1-diphosphate</name>
        <dbReference type="ChEBI" id="CHEBI:58017"/>
        <note>ligand shared between dimeric partners</note>
    </ligand>
</feature>
<evidence type="ECO:0000256" key="5">
    <source>
        <dbReference type="ARBA" id="ARBA00011971"/>
    </source>
</evidence>
<dbReference type="Pfam" id="PF00156">
    <property type="entry name" value="Pribosyltran"/>
    <property type="match status" value="1"/>
</dbReference>
<reference evidence="11 12" key="1">
    <citation type="submission" date="2016-12" db="EMBL/GenBank/DDBJ databases">
        <title>Complete genome sequence of Thauera chlorobenzoica, a Betaproteobacterium degrading haloaromatics anaerobically to CO2 and halides.</title>
        <authorList>
            <person name="Goris T."/>
            <person name="Mergelsberg M."/>
            <person name="Boll M."/>
        </authorList>
    </citation>
    <scope>NUCLEOTIDE SEQUENCE [LARGE SCALE GENOMIC DNA]</scope>
    <source>
        <strain evidence="11 12">3CB1</strain>
    </source>
</reference>
<feature type="binding site" evidence="9">
    <location>
        <position position="111"/>
    </location>
    <ligand>
        <name>5-phospho-alpha-D-ribose 1-diphosphate</name>
        <dbReference type="ChEBI" id="CHEBI:58017"/>
        <note>ligand shared between dimeric partners</note>
    </ligand>
</feature>
<evidence type="ECO:0000256" key="8">
    <source>
        <dbReference type="ARBA" id="ARBA00022975"/>
    </source>
</evidence>
<dbReference type="InterPro" id="IPR004467">
    <property type="entry name" value="Or_phspho_trans_dom"/>
</dbReference>
<comment type="function">
    <text evidence="1 9">Catalyzes the transfer of a ribosyl phosphate group from 5-phosphoribose 1-diphosphate to orotate, leading to the formation of orotidine monophosphate (OMP).</text>
</comment>
<dbReference type="InterPro" id="IPR000836">
    <property type="entry name" value="PRTase_dom"/>
</dbReference>
<dbReference type="PANTHER" id="PTHR46683">
    <property type="entry name" value="OROTATE PHOSPHORIBOSYLTRANSFERASE 1-RELATED"/>
    <property type="match status" value="1"/>
</dbReference>
<dbReference type="GO" id="GO:0046132">
    <property type="term" value="P:pyrimidine ribonucleoside biosynthetic process"/>
    <property type="evidence" value="ECO:0007669"/>
    <property type="project" value="TreeGrafter"/>
</dbReference>
<dbReference type="InterPro" id="IPR029057">
    <property type="entry name" value="PRTase-like"/>
</dbReference>
<dbReference type="STRING" id="96773.Tchl_1510"/>
<dbReference type="UniPathway" id="UPA00070">
    <property type="reaction ID" value="UER00119"/>
</dbReference>
<evidence type="ECO:0000256" key="9">
    <source>
        <dbReference type="HAMAP-Rule" id="MF_01208"/>
    </source>
</evidence>
<protein>
    <recommendedName>
        <fullName evidence="5 9">Orotate phosphoribosyltransferase</fullName>
        <shortName evidence="9">OPRT</shortName>
        <shortName evidence="9">OPRTase</shortName>
        <ecNumber evidence="5 9">2.4.2.10</ecNumber>
    </recommendedName>
</protein>
<feature type="domain" description="Phosphoribosyltransferase" evidence="10">
    <location>
        <begin position="71"/>
        <end position="179"/>
    </location>
</feature>
<dbReference type="GO" id="GO:0044205">
    <property type="term" value="P:'de novo' UMP biosynthetic process"/>
    <property type="evidence" value="ECO:0007669"/>
    <property type="project" value="UniProtKB-UniRule"/>
</dbReference>
<evidence type="ECO:0000259" key="10">
    <source>
        <dbReference type="Pfam" id="PF00156"/>
    </source>
</evidence>
<evidence type="ECO:0000256" key="2">
    <source>
        <dbReference type="ARBA" id="ARBA00004889"/>
    </source>
</evidence>
<feature type="binding site" evidence="9">
    <location>
        <position position="117"/>
    </location>
    <ligand>
        <name>5-phospho-alpha-D-ribose 1-diphosphate</name>
        <dbReference type="ChEBI" id="CHEBI:58017"/>
        <note>ligand shared between dimeric partners</note>
    </ligand>
</feature>
<dbReference type="EC" id="2.4.2.10" evidence="5 9"/>
<organism evidence="11 12">
    <name type="scientific">Thauera chlorobenzoica</name>
    <dbReference type="NCBI Taxonomy" id="96773"/>
    <lineage>
        <taxon>Bacteria</taxon>
        <taxon>Pseudomonadati</taxon>
        <taxon>Pseudomonadota</taxon>
        <taxon>Betaproteobacteria</taxon>
        <taxon>Rhodocyclales</taxon>
        <taxon>Zoogloeaceae</taxon>
        <taxon>Thauera</taxon>
    </lineage>
</organism>
<dbReference type="NCBIfam" id="TIGR00336">
    <property type="entry name" value="pyrE"/>
    <property type="match status" value="1"/>
</dbReference>
<dbReference type="AlphaFoldDB" id="A0A1L6FBS6"/>
<feature type="binding site" evidence="9">
    <location>
        <position position="168"/>
    </location>
    <ligand>
        <name>orotate</name>
        <dbReference type="ChEBI" id="CHEBI:30839"/>
    </ligand>
</feature>
<dbReference type="GO" id="GO:0005737">
    <property type="term" value="C:cytoplasm"/>
    <property type="evidence" value="ECO:0007669"/>
    <property type="project" value="TreeGrafter"/>
</dbReference>
<comment type="similarity">
    <text evidence="3 9">Belongs to the purine/pyrimidine phosphoribosyltransferase family. PyrE subfamily.</text>
</comment>
<accession>A0A1L6FBS6</accession>
<evidence type="ECO:0000313" key="11">
    <source>
        <dbReference type="EMBL" id="APR04369.1"/>
    </source>
</evidence>
<evidence type="ECO:0000256" key="6">
    <source>
        <dbReference type="ARBA" id="ARBA00022676"/>
    </source>
</evidence>
<dbReference type="GO" id="GO:0000287">
    <property type="term" value="F:magnesium ion binding"/>
    <property type="evidence" value="ECO:0007669"/>
    <property type="project" value="UniProtKB-UniRule"/>
</dbReference>
<feature type="binding site" description="in other chain" evidence="9">
    <location>
        <position position="112"/>
    </location>
    <ligand>
        <name>5-phospho-alpha-D-ribose 1-diphosphate</name>
        <dbReference type="ChEBI" id="CHEBI:58017"/>
        <note>ligand shared between dimeric partners</note>
    </ligand>
</feature>
<feature type="binding site" evidence="9">
    <location>
        <position position="140"/>
    </location>
    <ligand>
        <name>orotate</name>
        <dbReference type="ChEBI" id="CHEBI:30839"/>
    </ligand>
</feature>
<evidence type="ECO:0000256" key="1">
    <source>
        <dbReference type="ARBA" id="ARBA00003769"/>
    </source>
</evidence>
<feature type="binding site" description="in other chain" evidence="9">
    <location>
        <position position="39"/>
    </location>
    <ligand>
        <name>5-phospho-alpha-D-ribose 1-diphosphate</name>
        <dbReference type="ChEBI" id="CHEBI:58017"/>
        <note>ligand shared between dimeric partners</note>
    </ligand>
</feature>
<feature type="binding site" description="in other chain" evidence="9">
    <location>
        <begin position="85"/>
        <end position="86"/>
    </location>
    <ligand>
        <name>5-phospho-alpha-D-ribose 1-diphosphate</name>
        <dbReference type="ChEBI" id="CHEBI:58017"/>
        <note>ligand shared between dimeric partners</note>
    </ligand>
</feature>
<keyword evidence="6 9" id="KW-0328">Glycosyltransferase</keyword>
<evidence type="ECO:0000256" key="7">
    <source>
        <dbReference type="ARBA" id="ARBA00022679"/>
    </source>
</evidence>
<feature type="binding site" evidence="9">
    <location>
        <begin position="47"/>
        <end position="48"/>
    </location>
    <ligand>
        <name>orotate</name>
        <dbReference type="ChEBI" id="CHEBI:30839"/>
    </ligand>
</feature>
<dbReference type="FunFam" id="3.40.50.2020:FF:000008">
    <property type="entry name" value="Orotate phosphoribosyltransferase"/>
    <property type="match status" value="1"/>
</dbReference>
<keyword evidence="12" id="KW-1185">Reference proteome</keyword>
<dbReference type="Proteomes" id="UP000185739">
    <property type="component" value="Chromosome"/>
</dbReference>
<gene>
    <name evidence="9" type="primary">pyrE</name>
    <name evidence="11" type="ORF">Tchl_1510</name>
</gene>
<dbReference type="PANTHER" id="PTHR46683:SF1">
    <property type="entry name" value="OROTATE PHOSPHORIBOSYLTRANSFERASE 1-RELATED"/>
    <property type="match status" value="1"/>
</dbReference>
<keyword evidence="7 9" id="KW-0808">Transferase</keyword>